<reference evidence="2 3" key="1">
    <citation type="journal article" date="2015" name="Fungal Genet. Biol.">
        <title>Evolution of novel wood decay mechanisms in Agaricales revealed by the genome sequences of Fistulina hepatica and Cylindrobasidium torrendii.</title>
        <authorList>
            <person name="Floudas D."/>
            <person name="Held B.W."/>
            <person name="Riley R."/>
            <person name="Nagy L.G."/>
            <person name="Koehler G."/>
            <person name="Ransdell A.S."/>
            <person name="Younus H."/>
            <person name="Chow J."/>
            <person name="Chiniquy J."/>
            <person name="Lipzen A."/>
            <person name="Tritt A."/>
            <person name="Sun H."/>
            <person name="Haridas S."/>
            <person name="LaButti K."/>
            <person name="Ohm R.A."/>
            <person name="Kues U."/>
            <person name="Blanchette R.A."/>
            <person name="Grigoriev I.V."/>
            <person name="Minto R.E."/>
            <person name="Hibbett D.S."/>
        </authorList>
    </citation>
    <scope>NUCLEOTIDE SEQUENCE [LARGE SCALE GENOMIC DNA]</scope>
    <source>
        <strain evidence="2 3">FP15055 ss-10</strain>
    </source>
</reference>
<dbReference type="PANTHER" id="PTHR47791:SF3">
    <property type="entry name" value="MEIOTICALLY UP-REGULATED GENE 191 PROTEIN"/>
    <property type="match status" value="1"/>
</dbReference>
<feature type="chain" id="PRO_5002316963" evidence="1">
    <location>
        <begin position="19"/>
        <end position="396"/>
    </location>
</feature>
<dbReference type="EMBL" id="KN880629">
    <property type="protein sequence ID" value="KIY64576.1"/>
    <property type="molecule type" value="Genomic_DNA"/>
</dbReference>
<proteinExistence type="predicted"/>
<evidence type="ECO:0000313" key="2">
    <source>
        <dbReference type="EMBL" id="KIY64576.1"/>
    </source>
</evidence>
<dbReference type="AlphaFoldDB" id="A0A0D7B4X3"/>
<dbReference type="InterPro" id="IPR008928">
    <property type="entry name" value="6-hairpin_glycosidase_sf"/>
</dbReference>
<dbReference type="Proteomes" id="UP000054007">
    <property type="component" value="Unassembled WGS sequence"/>
</dbReference>
<evidence type="ECO:0000313" key="3">
    <source>
        <dbReference type="Proteomes" id="UP000054007"/>
    </source>
</evidence>
<sequence length="396" mass="42880">MILSSLVFAAVALSTVNAQDLGVPLSWRKFSTDRHIDERIALSKAAIDRIQQSLDTSNAEYSGIGFWQSANVYAPMALHDDLSGTTTYQSTVTSMLTTAFSQNAHYDKYQYNDDAMWWASAAVYAYRTYGDSNLLNYAIDTWTHVSDYVVTAANAAAGSHPLKSYSLAGSCDGQSMEGGVFWRPTSDDQGINSITTGLYTALSAHLADLTGDSKYTDAAIRSANWIKRLNIRDNIVLDSVNAHDCSRSPDGWRFTYNTGKFIEGLSILTSVTGDSQWDTLLLNLVATGVKNGPWQGSDGIITEGASPDSNNDGVGFKSVLIRGLIEAYRRTQNQSLSILIHSYVDVQYNALLDLASDGDNEYSSAWAGPAQAYTTWGQMAALDVLVAAIVANGIDG</sequence>
<dbReference type="PANTHER" id="PTHR47791">
    <property type="entry name" value="MEIOTICALLY UP-REGULATED GENE 191 PROTEIN"/>
    <property type="match status" value="1"/>
</dbReference>
<dbReference type="Pfam" id="PF03663">
    <property type="entry name" value="Glyco_hydro_76"/>
    <property type="match status" value="1"/>
</dbReference>
<evidence type="ECO:0000256" key="1">
    <source>
        <dbReference type="SAM" id="SignalP"/>
    </source>
</evidence>
<name>A0A0D7B4X3_9AGAR</name>
<dbReference type="InterPro" id="IPR005198">
    <property type="entry name" value="Glyco_hydro_76"/>
</dbReference>
<dbReference type="STRING" id="1314674.A0A0D7B4X3"/>
<keyword evidence="1" id="KW-0732">Signal</keyword>
<organism evidence="2 3">
    <name type="scientific">Cylindrobasidium torrendii FP15055 ss-10</name>
    <dbReference type="NCBI Taxonomy" id="1314674"/>
    <lineage>
        <taxon>Eukaryota</taxon>
        <taxon>Fungi</taxon>
        <taxon>Dikarya</taxon>
        <taxon>Basidiomycota</taxon>
        <taxon>Agaricomycotina</taxon>
        <taxon>Agaricomycetes</taxon>
        <taxon>Agaricomycetidae</taxon>
        <taxon>Agaricales</taxon>
        <taxon>Marasmiineae</taxon>
        <taxon>Physalacriaceae</taxon>
        <taxon>Cylindrobasidium</taxon>
    </lineage>
</organism>
<dbReference type="SUPFAM" id="SSF48208">
    <property type="entry name" value="Six-hairpin glycosidases"/>
    <property type="match status" value="1"/>
</dbReference>
<keyword evidence="3" id="KW-1185">Reference proteome</keyword>
<gene>
    <name evidence="2" type="ORF">CYLTODRAFT_425095</name>
</gene>
<dbReference type="OrthoDB" id="9984024at2759"/>
<dbReference type="InterPro" id="IPR053169">
    <property type="entry name" value="MUG_Protein"/>
</dbReference>
<feature type="signal peptide" evidence="1">
    <location>
        <begin position="1"/>
        <end position="18"/>
    </location>
</feature>
<protein>
    <submittedName>
        <fullName evidence="2">Endo-1,6-alpha-mannosidase</fullName>
    </submittedName>
</protein>
<dbReference type="Gene3D" id="1.50.10.20">
    <property type="match status" value="1"/>
</dbReference>
<accession>A0A0D7B4X3</accession>
<dbReference type="GO" id="GO:0005975">
    <property type="term" value="P:carbohydrate metabolic process"/>
    <property type="evidence" value="ECO:0007669"/>
    <property type="project" value="InterPro"/>
</dbReference>